<feature type="region of interest" description="Disordered" evidence="1">
    <location>
        <begin position="1"/>
        <end position="72"/>
    </location>
</feature>
<organism evidence="2 3">
    <name type="scientific">Dactylosporangium darangshiense</name>
    <dbReference type="NCBI Taxonomy" id="579108"/>
    <lineage>
        <taxon>Bacteria</taxon>
        <taxon>Bacillati</taxon>
        <taxon>Actinomycetota</taxon>
        <taxon>Actinomycetes</taxon>
        <taxon>Micromonosporales</taxon>
        <taxon>Micromonosporaceae</taxon>
        <taxon>Dactylosporangium</taxon>
    </lineage>
</organism>
<feature type="compositionally biased region" description="Low complexity" evidence="1">
    <location>
        <begin position="32"/>
        <end position="41"/>
    </location>
</feature>
<sequence>MNVSRRWTRPGHLVPARGDRAAAAHHPPPPGVAAAYPGWPGRTSPGRAAPPNHSFQPRQCRRNTHDDGNPVLDLHPSAIADCTPRRRPSRAATWLACLSTPREVRIKRADFANSEALLSTAAARLRNTAVDRWLNRANRGDR</sequence>
<evidence type="ECO:0000256" key="1">
    <source>
        <dbReference type="SAM" id="MobiDB-lite"/>
    </source>
</evidence>
<proteinExistence type="predicted"/>
<comment type="caution">
    <text evidence="2">The sequence shown here is derived from an EMBL/GenBank/DDBJ whole genome shotgun (WGS) entry which is preliminary data.</text>
</comment>
<keyword evidence="3" id="KW-1185">Reference proteome</keyword>
<evidence type="ECO:0000313" key="2">
    <source>
        <dbReference type="EMBL" id="GAA4256578.1"/>
    </source>
</evidence>
<dbReference type="Proteomes" id="UP001500620">
    <property type="component" value="Unassembled WGS sequence"/>
</dbReference>
<dbReference type="EMBL" id="BAABAT010000024">
    <property type="protein sequence ID" value="GAA4256578.1"/>
    <property type="molecule type" value="Genomic_DNA"/>
</dbReference>
<accession>A0ABP8DIL3</accession>
<reference evidence="3" key="1">
    <citation type="journal article" date="2019" name="Int. J. Syst. Evol. Microbiol.">
        <title>The Global Catalogue of Microorganisms (GCM) 10K type strain sequencing project: providing services to taxonomists for standard genome sequencing and annotation.</title>
        <authorList>
            <consortium name="The Broad Institute Genomics Platform"/>
            <consortium name="The Broad Institute Genome Sequencing Center for Infectious Disease"/>
            <person name="Wu L."/>
            <person name="Ma J."/>
        </authorList>
    </citation>
    <scope>NUCLEOTIDE SEQUENCE [LARGE SCALE GENOMIC DNA]</scope>
    <source>
        <strain evidence="3">JCM 17441</strain>
    </source>
</reference>
<protein>
    <submittedName>
        <fullName evidence="2">Uncharacterized protein</fullName>
    </submittedName>
</protein>
<gene>
    <name evidence="2" type="ORF">GCM10022255_069960</name>
</gene>
<name>A0ABP8DIL3_9ACTN</name>
<evidence type="ECO:0000313" key="3">
    <source>
        <dbReference type="Proteomes" id="UP001500620"/>
    </source>
</evidence>